<feature type="region of interest" description="Disordered" evidence="1">
    <location>
        <begin position="97"/>
        <end position="117"/>
    </location>
</feature>
<proteinExistence type="predicted"/>
<dbReference type="InterPro" id="IPR021994">
    <property type="entry name" value="DUF3592"/>
</dbReference>
<dbReference type="RefSeq" id="WP_179620771.1">
    <property type="nucleotide sequence ID" value="NZ_JACCBW010000003.1"/>
</dbReference>
<evidence type="ECO:0000256" key="2">
    <source>
        <dbReference type="SAM" id="Phobius"/>
    </source>
</evidence>
<evidence type="ECO:0000256" key="1">
    <source>
        <dbReference type="SAM" id="MobiDB-lite"/>
    </source>
</evidence>
<keyword evidence="5" id="KW-1185">Reference proteome</keyword>
<gene>
    <name evidence="4" type="ORF">F4692_003301</name>
</gene>
<keyword evidence="2" id="KW-0812">Transmembrane</keyword>
<reference evidence="4 5" key="1">
    <citation type="submission" date="2020-07" db="EMBL/GenBank/DDBJ databases">
        <authorList>
            <person name="Partida-Martinez L."/>
            <person name="Huntemann M."/>
            <person name="Clum A."/>
            <person name="Wang J."/>
            <person name="Palaniappan K."/>
            <person name="Ritter S."/>
            <person name="Chen I.-M."/>
            <person name="Stamatis D."/>
            <person name="Reddy T."/>
            <person name="O'Malley R."/>
            <person name="Daum C."/>
            <person name="Shapiro N."/>
            <person name="Ivanova N."/>
            <person name="Kyrpides N."/>
            <person name="Woyke T."/>
        </authorList>
    </citation>
    <scope>NUCLEOTIDE SEQUENCE [LARGE SCALE GENOMIC DNA]</scope>
    <source>
        <strain evidence="4 5">AT2.17</strain>
    </source>
</reference>
<feature type="transmembrane region" description="Helical" evidence="2">
    <location>
        <begin position="6"/>
        <end position="23"/>
    </location>
</feature>
<sequence length="117" mass="13184">MLESFVLLSPLWFLALIGIAVLSNRRRQVAWTPARGIVTHVRRRTNTNDDDTPSSSYLVVTYEYRDHLGRMHRGEGSARGLQISLGDEAQTIELRVDPKNPTRSVVAEPPSKAGAWW</sequence>
<dbReference type="Pfam" id="PF12158">
    <property type="entry name" value="DUF3592"/>
    <property type="match status" value="1"/>
</dbReference>
<dbReference type="EMBL" id="JACCBW010000003">
    <property type="protein sequence ID" value="NYE38156.1"/>
    <property type="molecule type" value="Genomic_DNA"/>
</dbReference>
<evidence type="ECO:0000313" key="5">
    <source>
        <dbReference type="Proteomes" id="UP000549911"/>
    </source>
</evidence>
<keyword evidence="2" id="KW-1133">Transmembrane helix</keyword>
<reference evidence="4 5" key="2">
    <citation type="submission" date="2020-08" db="EMBL/GenBank/DDBJ databases">
        <title>The Agave Microbiome: Exploring the role of microbial communities in plant adaptations to desert environments.</title>
        <authorList>
            <person name="Partida-Martinez L.P."/>
        </authorList>
    </citation>
    <scope>NUCLEOTIDE SEQUENCE [LARGE SCALE GENOMIC DNA]</scope>
    <source>
        <strain evidence="4 5">AT2.17</strain>
    </source>
</reference>
<evidence type="ECO:0000259" key="3">
    <source>
        <dbReference type="Pfam" id="PF12158"/>
    </source>
</evidence>
<protein>
    <recommendedName>
        <fullName evidence="3">DUF3592 domain-containing protein</fullName>
    </recommendedName>
</protein>
<keyword evidence="2" id="KW-0472">Membrane</keyword>
<dbReference type="Proteomes" id="UP000549911">
    <property type="component" value="Unassembled WGS sequence"/>
</dbReference>
<feature type="domain" description="DUF3592" evidence="3">
    <location>
        <begin position="35"/>
        <end position="108"/>
    </location>
</feature>
<comment type="caution">
    <text evidence="4">The sequence shown here is derived from an EMBL/GenBank/DDBJ whole genome shotgun (WGS) entry which is preliminary data.</text>
</comment>
<organism evidence="4 5">
    <name type="scientific">Nocardioides cavernae</name>
    <dbReference type="NCBI Taxonomy" id="1921566"/>
    <lineage>
        <taxon>Bacteria</taxon>
        <taxon>Bacillati</taxon>
        <taxon>Actinomycetota</taxon>
        <taxon>Actinomycetes</taxon>
        <taxon>Propionibacteriales</taxon>
        <taxon>Nocardioidaceae</taxon>
        <taxon>Nocardioides</taxon>
    </lineage>
</organism>
<dbReference type="AlphaFoldDB" id="A0A7Y9KQZ0"/>
<name>A0A7Y9KQZ0_9ACTN</name>
<evidence type="ECO:0000313" key="4">
    <source>
        <dbReference type="EMBL" id="NYE38156.1"/>
    </source>
</evidence>
<accession>A0A7Y9KQZ0</accession>